<keyword evidence="6" id="KW-1185">Reference proteome</keyword>
<dbReference type="InterPro" id="IPR003593">
    <property type="entry name" value="AAA+_ATPase"/>
</dbReference>
<keyword evidence="2" id="KW-0547">Nucleotide-binding</keyword>
<dbReference type="SMART" id="SM00382">
    <property type="entry name" value="AAA"/>
    <property type="match status" value="1"/>
</dbReference>
<dbReference type="PANTHER" id="PTHR23073">
    <property type="entry name" value="26S PROTEASOME REGULATORY SUBUNIT"/>
    <property type="match status" value="1"/>
</dbReference>
<gene>
    <name evidence="5" type="ORF">E0F88_32440</name>
</gene>
<dbReference type="Gene3D" id="1.10.8.60">
    <property type="match status" value="1"/>
</dbReference>
<protein>
    <submittedName>
        <fullName evidence="5">AAA family ATPase</fullName>
    </submittedName>
</protein>
<feature type="domain" description="AAA+ ATPase" evidence="4">
    <location>
        <begin position="116"/>
        <end position="248"/>
    </location>
</feature>
<evidence type="ECO:0000313" key="6">
    <source>
        <dbReference type="Proteomes" id="UP000294850"/>
    </source>
</evidence>
<dbReference type="GO" id="GO:0005524">
    <property type="term" value="F:ATP binding"/>
    <property type="evidence" value="ECO:0007669"/>
    <property type="project" value="UniProtKB-KW"/>
</dbReference>
<dbReference type="EMBL" id="SMFL01000025">
    <property type="protein sequence ID" value="TDE08541.1"/>
    <property type="molecule type" value="Genomic_DNA"/>
</dbReference>
<evidence type="ECO:0000256" key="2">
    <source>
        <dbReference type="ARBA" id="ARBA00022741"/>
    </source>
</evidence>
<dbReference type="InterPro" id="IPR003959">
    <property type="entry name" value="ATPase_AAA_core"/>
</dbReference>
<reference evidence="5 6" key="1">
    <citation type="submission" date="2019-03" db="EMBL/GenBank/DDBJ databases">
        <title>Dyadobacter AR-3-6 sp. nov., isolated from arctic soil.</title>
        <authorList>
            <person name="Chaudhary D.K."/>
        </authorList>
    </citation>
    <scope>NUCLEOTIDE SEQUENCE [LARGE SCALE GENOMIC DNA]</scope>
    <source>
        <strain evidence="5 6">AR-3-6</strain>
    </source>
</reference>
<evidence type="ECO:0000256" key="3">
    <source>
        <dbReference type="ARBA" id="ARBA00022840"/>
    </source>
</evidence>
<dbReference type="CDD" id="cd19481">
    <property type="entry name" value="RecA-like_protease"/>
    <property type="match status" value="1"/>
</dbReference>
<dbReference type="Proteomes" id="UP000294850">
    <property type="component" value="Unassembled WGS sequence"/>
</dbReference>
<dbReference type="SUPFAM" id="SSF52540">
    <property type="entry name" value="P-loop containing nucleoside triphosphate hydrolases"/>
    <property type="match status" value="1"/>
</dbReference>
<evidence type="ECO:0000259" key="4">
    <source>
        <dbReference type="SMART" id="SM00382"/>
    </source>
</evidence>
<dbReference type="OrthoDB" id="7438987at2"/>
<sequence length="364" mass="40736">MHTEILKIIEGGLSKDFKKVHNYSKLLADKLAKDGDEKMAKLILRAIENGPATTVVMDELLTTPVDQESRLSIVDISRPLSGRTPVILPQLIENKIDDFINVVKHQSELIKNGIETTNTLLLYGKPGCGKTTVAQYISDKTGLPLVVARFDAIVSSLLGNTAKNIRKIFDFADNKPCILFLDEFDAIAKARDDQYELGELKRVINSLLQNIDAFASHNILIAATNHPELLDKAIWRRFNTVIEIGAPQEAEVSQLIKVFTAGFKTDFIDDERRHDKLVKLLTGKSPSDIKGIINNAKAHTIINGRETLAYEDLLVELFEFTNHGDLSIEKLVEFLNDNGIPQVAIAERMKISIRQVRNFLNKNI</sequence>
<accession>A0A4R5D9V6</accession>
<evidence type="ECO:0000313" key="5">
    <source>
        <dbReference type="EMBL" id="TDE08541.1"/>
    </source>
</evidence>
<organism evidence="5 6">
    <name type="scientific">Dyadobacter psychrotolerans</name>
    <dbReference type="NCBI Taxonomy" id="2541721"/>
    <lineage>
        <taxon>Bacteria</taxon>
        <taxon>Pseudomonadati</taxon>
        <taxon>Bacteroidota</taxon>
        <taxon>Cytophagia</taxon>
        <taxon>Cytophagales</taxon>
        <taxon>Spirosomataceae</taxon>
        <taxon>Dyadobacter</taxon>
    </lineage>
</organism>
<comment type="similarity">
    <text evidence="1">Belongs to the AAA ATPase family.</text>
</comment>
<proteinExistence type="inferred from homology"/>
<dbReference type="Pfam" id="PF00004">
    <property type="entry name" value="AAA"/>
    <property type="match status" value="1"/>
</dbReference>
<evidence type="ECO:0000256" key="1">
    <source>
        <dbReference type="ARBA" id="ARBA00006914"/>
    </source>
</evidence>
<name>A0A4R5D9V6_9BACT</name>
<dbReference type="Gene3D" id="3.40.50.300">
    <property type="entry name" value="P-loop containing nucleotide triphosphate hydrolases"/>
    <property type="match status" value="1"/>
</dbReference>
<dbReference type="InterPro" id="IPR027417">
    <property type="entry name" value="P-loop_NTPase"/>
</dbReference>
<comment type="caution">
    <text evidence="5">The sequence shown here is derived from an EMBL/GenBank/DDBJ whole genome shotgun (WGS) entry which is preliminary data.</text>
</comment>
<keyword evidence="3" id="KW-0067">ATP-binding</keyword>
<dbReference type="AlphaFoldDB" id="A0A4R5D9V6"/>
<dbReference type="GO" id="GO:0016887">
    <property type="term" value="F:ATP hydrolysis activity"/>
    <property type="evidence" value="ECO:0007669"/>
    <property type="project" value="InterPro"/>
</dbReference>
<dbReference type="InterPro" id="IPR050221">
    <property type="entry name" value="26S_Proteasome_ATPase"/>
</dbReference>
<dbReference type="RefSeq" id="WP_131962786.1">
    <property type="nucleotide sequence ID" value="NZ_SMFL01000025.1"/>
</dbReference>